<dbReference type="Proteomes" id="UP001642409">
    <property type="component" value="Unassembled WGS sequence"/>
</dbReference>
<name>A0AA86TPY7_9EUKA</name>
<gene>
    <name evidence="1" type="ORF">HINF_LOCUS11941</name>
    <name evidence="2" type="ORF">HINF_LOCUS62997</name>
</gene>
<proteinExistence type="predicted"/>
<dbReference type="EMBL" id="CATOUU010000309">
    <property type="protein sequence ID" value="CAI9924296.1"/>
    <property type="molecule type" value="Genomic_DNA"/>
</dbReference>
<protein>
    <submittedName>
        <fullName evidence="2">Hypothetical_protein</fullName>
    </submittedName>
</protein>
<organism evidence="1">
    <name type="scientific">Hexamita inflata</name>
    <dbReference type="NCBI Taxonomy" id="28002"/>
    <lineage>
        <taxon>Eukaryota</taxon>
        <taxon>Metamonada</taxon>
        <taxon>Diplomonadida</taxon>
        <taxon>Hexamitidae</taxon>
        <taxon>Hexamitinae</taxon>
        <taxon>Hexamita</taxon>
    </lineage>
</organism>
<evidence type="ECO:0000313" key="2">
    <source>
        <dbReference type="EMBL" id="CAL6086095.1"/>
    </source>
</evidence>
<evidence type="ECO:0000313" key="3">
    <source>
        <dbReference type="Proteomes" id="UP001642409"/>
    </source>
</evidence>
<evidence type="ECO:0000313" key="1">
    <source>
        <dbReference type="EMBL" id="CAI9924296.1"/>
    </source>
</evidence>
<dbReference type="Pfam" id="PF07004">
    <property type="entry name" value="SHIPPO-rpt"/>
    <property type="match status" value="1"/>
</dbReference>
<reference evidence="1" key="1">
    <citation type="submission" date="2023-06" db="EMBL/GenBank/DDBJ databases">
        <authorList>
            <person name="Kurt Z."/>
        </authorList>
    </citation>
    <scope>NUCLEOTIDE SEQUENCE</scope>
</reference>
<dbReference type="InterPro" id="IPR010736">
    <property type="entry name" value="SHIPPO-rpt"/>
</dbReference>
<reference evidence="2 3" key="2">
    <citation type="submission" date="2024-07" db="EMBL/GenBank/DDBJ databases">
        <authorList>
            <person name="Akdeniz Z."/>
        </authorList>
    </citation>
    <scope>NUCLEOTIDE SEQUENCE [LARGE SCALE GENOMIC DNA]</scope>
</reference>
<comment type="caution">
    <text evidence="1">The sequence shown here is derived from an EMBL/GenBank/DDBJ whole genome shotgun (WGS) entry which is preliminary data.</text>
</comment>
<dbReference type="AlphaFoldDB" id="A0AA86TPY7"/>
<dbReference type="EMBL" id="CAXDID020000390">
    <property type="protein sequence ID" value="CAL6086095.1"/>
    <property type="molecule type" value="Genomic_DNA"/>
</dbReference>
<accession>A0AA86TPY7</accession>
<keyword evidence="3" id="KW-1185">Reference proteome</keyword>
<sequence>MNIKVVKVVDILQIYLYYKFHSKLISNKSPLQTNSLTNKQPNSPEPLPPINIQKYHRKAIILEKVSTPGPADYVQKDSFDSAGERGFTLYKHSRMRDRIEVTPGPGNYVVNVEHCYEQQMRNNNLRCDRFKEDTLDRYFWVEKAGGKVNQPVGPQTYKVKYNRVIKSQFKDLKINQSNRFKQQFTDRMKQWYTQ</sequence>